<evidence type="ECO:0000313" key="2">
    <source>
        <dbReference type="EMBL" id="KAJ6800269.1"/>
    </source>
</evidence>
<dbReference type="EMBL" id="JANAVB010039018">
    <property type="protein sequence ID" value="KAJ6800269.1"/>
    <property type="molecule type" value="Genomic_DNA"/>
</dbReference>
<comment type="caution">
    <text evidence="2">The sequence shown here is derived from an EMBL/GenBank/DDBJ whole genome shotgun (WGS) entry which is preliminary data.</text>
</comment>
<name>A0AAX6E8M6_IRIPA</name>
<keyword evidence="2" id="KW-0808">Transferase</keyword>
<proteinExistence type="predicted"/>
<keyword evidence="2" id="KW-0418">Kinase</keyword>
<accession>A0AAX6E8M6</accession>
<feature type="region of interest" description="Disordered" evidence="1">
    <location>
        <begin position="1"/>
        <end position="61"/>
    </location>
</feature>
<dbReference type="GO" id="GO:0016301">
    <property type="term" value="F:kinase activity"/>
    <property type="evidence" value="ECO:0007669"/>
    <property type="project" value="UniProtKB-KW"/>
</dbReference>
<reference evidence="2" key="1">
    <citation type="journal article" date="2023" name="GigaByte">
        <title>Genome assembly of the bearded iris, Iris pallida Lam.</title>
        <authorList>
            <person name="Bruccoleri R.E."/>
            <person name="Oakeley E.J."/>
            <person name="Faust A.M.E."/>
            <person name="Altorfer M."/>
            <person name="Dessus-Babus S."/>
            <person name="Burckhardt D."/>
            <person name="Oertli M."/>
            <person name="Naumann U."/>
            <person name="Petersen F."/>
            <person name="Wong J."/>
        </authorList>
    </citation>
    <scope>NUCLEOTIDE SEQUENCE</scope>
    <source>
        <strain evidence="2">GSM-AAB239-AS_SAM_17_03QT</strain>
    </source>
</reference>
<dbReference type="AlphaFoldDB" id="A0AAX6E8M6"/>
<reference evidence="2" key="2">
    <citation type="submission" date="2023-04" db="EMBL/GenBank/DDBJ databases">
        <authorList>
            <person name="Bruccoleri R.E."/>
            <person name="Oakeley E.J."/>
            <person name="Faust A.-M."/>
            <person name="Dessus-Babus S."/>
            <person name="Altorfer M."/>
            <person name="Burckhardt D."/>
            <person name="Oertli M."/>
            <person name="Naumann U."/>
            <person name="Petersen F."/>
            <person name="Wong J."/>
        </authorList>
    </citation>
    <scope>NUCLEOTIDE SEQUENCE</scope>
    <source>
        <strain evidence="2">GSM-AAB239-AS_SAM_17_03QT</strain>
        <tissue evidence="2">Leaf</tissue>
    </source>
</reference>
<keyword evidence="2" id="KW-0675">Receptor</keyword>
<keyword evidence="3" id="KW-1185">Reference proteome</keyword>
<gene>
    <name evidence="2" type="ORF">M6B38_202805</name>
</gene>
<protein>
    <submittedName>
        <fullName evidence="2">Proline-rich receptor-like protein kinase PERK9</fullName>
    </submittedName>
</protein>
<evidence type="ECO:0000313" key="3">
    <source>
        <dbReference type="Proteomes" id="UP001140949"/>
    </source>
</evidence>
<evidence type="ECO:0000256" key="1">
    <source>
        <dbReference type="SAM" id="MobiDB-lite"/>
    </source>
</evidence>
<organism evidence="2 3">
    <name type="scientific">Iris pallida</name>
    <name type="common">Sweet iris</name>
    <dbReference type="NCBI Taxonomy" id="29817"/>
    <lineage>
        <taxon>Eukaryota</taxon>
        <taxon>Viridiplantae</taxon>
        <taxon>Streptophyta</taxon>
        <taxon>Embryophyta</taxon>
        <taxon>Tracheophyta</taxon>
        <taxon>Spermatophyta</taxon>
        <taxon>Magnoliopsida</taxon>
        <taxon>Liliopsida</taxon>
        <taxon>Asparagales</taxon>
        <taxon>Iridaceae</taxon>
        <taxon>Iridoideae</taxon>
        <taxon>Irideae</taxon>
        <taxon>Iris</taxon>
    </lineage>
</organism>
<dbReference type="Proteomes" id="UP001140949">
    <property type="component" value="Unassembled WGS sequence"/>
</dbReference>
<sequence>MIESFTRGRRSRPQHAGAMGHRGRSGNQRAEEGLRRAAQGLPPMAAGCEGRYASWGHGVAS</sequence>